<dbReference type="EMBL" id="CP031769">
    <property type="protein sequence ID" value="AXR08598.1"/>
    <property type="molecule type" value="Genomic_DNA"/>
</dbReference>
<evidence type="ECO:0000313" key="2">
    <source>
        <dbReference type="EMBL" id="AXR08598.1"/>
    </source>
</evidence>
<dbReference type="Proteomes" id="UP000262073">
    <property type="component" value="Chromosome"/>
</dbReference>
<protein>
    <submittedName>
        <fullName evidence="2">Beta-glucosidase</fullName>
    </submittedName>
</protein>
<feature type="domain" description="Glycoamylase-like" evidence="1">
    <location>
        <begin position="268"/>
        <end position="494"/>
    </location>
</feature>
<dbReference type="KEGG" id="salm:D0Y50_18735"/>
<dbReference type="InterPro" id="IPR019282">
    <property type="entry name" value="Glycoamylase-like_cons_dom"/>
</dbReference>
<proteinExistence type="predicted"/>
<evidence type="ECO:0000259" key="1">
    <source>
        <dbReference type="Pfam" id="PF10091"/>
    </source>
</evidence>
<sequence length="533" mass="60872">MSGAWAQGEFELTGYDSHIELAWPKLHSEGNQYQVEASLDGENWEHRLTTHDTRVLDFVREMGSNISLQYRLKLLQDNAPAKVIATGSAQIRDFSDDELMDMVQKYTFRYFWEYAEPQTGWARERKPRLPTVDIVTSGGTGFGIAAIITGAQRGWITRAQAIGRITKITDTLDRLERFHGMWAHWYDADTGEVFNFSSFDDGGDIVESAFMAQGLLTAREYFNQQTPEETALRNTITRLWEGMEWDWYTKGENVLYWHWSKNYDWMMNHKITGYNEALIVYILAASSPTHPISAEVYHEGWASWEADTFRNYQDYYGMALPLGQHLTKGGPLFFAHYSFMGLDPRGLRDDYANYWEQNKRHTLINRAYCIDNPYGWQGYGEQLWGLSAGDMVPAGYTAHAPGAQRDHGTIQPTAALSSMPYTPSESLSVLRNLYRNYGKHLFGEMGFYDGLNPSVSQDPQQQVRYTYLAIDQGPIVGMIENHRSGLLWQAFMANSEVLAGLRKLGFSIDQRQIPELAASENEEYVFSPTPAPQ</sequence>
<evidence type="ECO:0000313" key="3">
    <source>
        <dbReference type="Proteomes" id="UP000262073"/>
    </source>
</evidence>
<dbReference type="InterPro" id="IPR016883">
    <property type="entry name" value="UCP028431"/>
</dbReference>
<dbReference type="Pfam" id="PF10091">
    <property type="entry name" value="Glycoamylase"/>
    <property type="match status" value="1"/>
</dbReference>
<accession>A0A346NSU1</accession>
<gene>
    <name evidence="2" type="ORF">D0Y50_18735</name>
</gene>
<dbReference type="OrthoDB" id="5937621at2"/>
<dbReference type="Gene3D" id="1.50.10.140">
    <property type="match status" value="1"/>
</dbReference>
<organism evidence="2 3">
    <name type="scientific">Salinimonas sediminis</name>
    <dbReference type="NCBI Taxonomy" id="2303538"/>
    <lineage>
        <taxon>Bacteria</taxon>
        <taxon>Pseudomonadati</taxon>
        <taxon>Pseudomonadota</taxon>
        <taxon>Gammaproteobacteria</taxon>
        <taxon>Alteromonadales</taxon>
        <taxon>Alteromonadaceae</taxon>
        <taxon>Alteromonas/Salinimonas group</taxon>
        <taxon>Salinimonas</taxon>
    </lineage>
</organism>
<reference evidence="2 3" key="1">
    <citation type="submission" date="2018-08" db="EMBL/GenBank/DDBJ databases">
        <title>Salinimonas sediminis sp. nov., a piezophilic bacterium isolated from a deep-sea sediment sample from the New Britain Trench.</title>
        <authorList>
            <person name="Cao J."/>
        </authorList>
    </citation>
    <scope>NUCLEOTIDE SEQUENCE [LARGE SCALE GENOMIC DNA]</scope>
    <source>
        <strain evidence="2 3">N102</strain>
    </source>
</reference>
<dbReference type="AlphaFoldDB" id="A0A346NSU1"/>
<dbReference type="PIRSF" id="PIRSF028431">
    <property type="entry name" value="UCP028431"/>
    <property type="match status" value="1"/>
</dbReference>
<name>A0A346NSU1_9ALTE</name>
<keyword evidence="3" id="KW-1185">Reference proteome</keyword>